<gene>
    <name evidence="3" type="ORF">LPLAT_LOCUS11878</name>
</gene>
<keyword evidence="2" id="KW-0732">Signal</keyword>
<reference evidence="3" key="1">
    <citation type="submission" date="2024-04" db="EMBL/GenBank/DDBJ databases">
        <authorList>
            <consortium name="Molecular Ecology Group"/>
        </authorList>
    </citation>
    <scope>NUCLEOTIDE SEQUENCE</scope>
</reference>
<organism evidence="3 4">
    <name type="scientific">Lasius platythorax</name>
    <dbReference type="NCBI Taxonomy" id="488582"/>
    <lineage>
        <taxon>Eukaryota</taxon>
        <taxon>Metazoa</taxon>
        <taxon>Ecdysozoa</taxon>
        <taxon>Arthropoda</taxon>
        <taxon>Hexapoda</taxon>
        <taxon>Insecta</taxon>
        <taxon>Pterygota</taxon>
        <taxon>Neoptera</taxon>
        <taxon>Endopterygota</taxon>
        <taxon>Hymenoptera</taxon>
        <taxon>Apocrita</taxon>
        <taxon>Aculeata</taxon>
        <taxon>Formicoidea</taxon>
        <taxon>Formicidae</taxon>
        <taxon>Formicinae</taxon>
        <taxon>Lasius</taxon>
        <taxon>Lasius</taxon>
    </lineage>
</organism>
<feature type="signal peptide" evidence="2">
    <location>
        <begin position="1"/>
        <end position="24"/>
    </location>
</feature>
<dbReference type="EMBL" id="OZ034830">
    <property type="protein sequence ID" value="CAL1686504.1"/>
    <property type="molecule type" value="Genomic_DNA"/>
</dbReference>
<dbReference type="AlphaFoldDB" id="A0AAV2P3F8"/>
<keyword evidence="1" id="KW-0472">Membrane</keyword>
<evidence type="ECO:0000313" key="4">
    <source>
        <dbReference type="Proteomes" id="UP001497644"/>
    </source>
</evidence>
<evidence type="ECO:0000256" key="2">
    <source>
        <dbReference type="SAM" id="SignalP"/>
    </source>
</evidence>
<name>A0AAV2P3F8_9HYME</name>
<feature type="chain" id="PRO_5043584562" evidence="2">
    <location>
        <begin position="25"/>
        <end position="113"/>
    </location>
</feature>
<evidence type="ECO:0000313" key="3">
    <source>
        <dbReference type="EMBL" id="CAL1686504.1"/>
    </source>
</evidence>
<feature type="transmembrane region" description="Helical" evidence="1">
    <location>
        <begin position="56"/>
        <end position="77"/>
    </location>
</feature>
<keyword evidence="1" id="KW-1133">Transmembrane helix</keyword>
<protein>
    <submittedName>
        <fullName evidence="3">Uncharacterized protein</fullName>
    </submittedName>
</protein>
<accession>A0AAV2P3F8</accession>
<sequence length="113" mass="13133">MEYLSNSIFFVLIWTFTAFSPTAAHYCVWGLCESWEYCCDENICCSNKDYNIWTTVMIIAGIVIGMVLAGTCLSYNLRRIYLYLRQRYYGINSVSVPSEFESERKAIKISFPE</sequence>
<dbReference type="Proteomes" id="UP001497644">
    <property type="component" value="Chromosome 7"/>
</dbReference>
<keyword evidence="4" id="KW-1185">Reference proteome</keyword>
<evidence type="ECO:0000256" key="1">
    <source>
        <dbReference type="SAM" id="Phobius"/>
    </source>
</evidence>
<proteinExistence type="predicted"/>
<keyword evidence="1" id="KW-0812">Transmembrane</keyword>